<protein>
    <submittedName>
        <fullName evidence="2">Uncharacterized protein</fullName>
    </submittedName>
</protein>
<name>A0AAF5DF94_STRER</name>
<evidence type="ECO:0000313" key="2">
    <source>
        <dbReference type="WBParaSite" id="TCONS_00010407.p1"/>
    </source>
</evidence>
<proteinExistence type="predicted"/>
<evidence type="ECO:0000313" key="1">
    <source>
        <dbReference type="Proteomes" id="UP000035681"/>
    </source>
</evidence>
<keyword evidence="1" id="KW-1185">Reference proteome</keyword>
<reference evidence="2" key="1">
    <citation type="submission" date="2024-02" db="UniProtKB">
        <authorList>
            <consortium name="WormBaseParasite"/>
        </authorList>
    </citation>
    <scope>IDENTIFICATION</scope>
</reference>
<dbReference type="WBParaSite" id="TCONS_00010407.p1">
    <property type="protein sequence ID" value="TCONS_00010407.p1"/>
    <property type="gene ID" value="XLOC_003510"/>
</dbReference>
<dbReference type="Proteomes" id="UP000035681">
    <property type="component" value="Unplaced"/>
</dbReference>
<accession>A0AAF5DF94</accession>
<dbReference type="AlphaFoldDB" id="A0AAF5DF94"/>
<organism evidence="1 2">
    <name type="scientific">Strongyloides stercoralis</name>
    <name type="common">Threadworm</name>
    <dbReference type="NCBI Taxonomy" id="6248"/>
    <lineage>
        <taxon>Eukaryota</taxon>
        <taxon>Metazoa</taxon>
        <taxon>Ecdysozoa</taxon>
        <taxon>Nematoda</taxon>
        <taxon>Chromadorea</taxon>
        <taxon>Rhabditida</taxon>
        <taxon>Tylenchina</taxon>
        <taxon>Panagrolaimomorpha</taxon>
        <taxon>Strongyloidoidea</taxon>
        <taxon>Strongyloididae</taxon>
        <taxon>Strongyloides</taxon>
    </lineage>
</organism>
<sequence>WKMLWKELEAVALLKLNRKHVNFFLGGIRLELVLVTIVKPDIICCCFGDCCSTVTDSEALRFFWKKLEDVLILQLSRKHRKAFLSWVGSCCSTGAKSGACKLF</sequence>